<keyword evidence="1 5" id="KW-0732">Signal</keyword>
<evidence type="ECO:0000256" key="1">
    <source>
        <dbReference type="ARBA" id="ARBA00022729"/>
    </source>
</evidence>
<keyword evidence="4" id="KW-0813">Transport</keyword>
<evidence type="ECO:0000256" key="3">
    <source>
        <dbReference type="ARBA" id="ARBA00022837"/>
    </source>
</evidence>
<dbReference type="SUPFAM" id="SSF102588">
    <property type="entry name" value="LmbE-like"/>
    <property type="match status" value="1"/>
</dbReference>
<organism evidence="7 8">
    <name type="scientific">Algibacter agarivorans</name>
    <dbReference type="NCBI Taxonomy" id="1109741"/>
    <lineage>
        <taxon>Bacteria</taxon>
        <taxon>Pseudomonadati</taxon>
        <taxon>Bacteroidota</taxon>
        <taxon>Flavobacteriia</taxon>
        <taxon>Flavobacteriales</taxon>
        <taxon>Flavobacteriaceae</taxon>
        <taxon>Algibacter</taxon>
    </lineage>
</organism>
<dbReference type="InterPro" id="IPR000421">
    <property type="entry name" value="FA58C"/>
</dbReference>
<dbReference type="PANTHER" id="PTHR11878">
    <property type="entry name" value="SODIUM/CALCIUM EXCHANGER"/>
    <property type="match status" value="1"/>
</dbReference>
<dbReference type="InterPro" id="IPR026444">
    <property type="entry name" value="Secre_tail"/>
</dbReference>
<dbReference type="EMBL" id="BAABJJ010000010">
    <property type="protein sequence ID" value="GAA4937564.1"/>
    <property type="molecule type" value="Genomic_DNA"/>
</dbReference>
<evidence type="ECO:0000256" key="5">
    <source>
        <dbReference type="SAM" id="SignalP"/>
    </source>
</evidence>
<dbReference type="Proteomes" id="UP001501302">
    <property type="component" value="Unassembled WGS sequence"/>
</dbReference>
<keyword evidence="4" id="KW-0406">Ion transport</keyword>
<keyword evidence="2" id="KW-0677">Repeat</keyword>
<dbReference type="InterPro" id="IPR024078">
    <property type="entry name" value="LmbE-like_dom_sf"/>
</dbReference>
<name>A0ABP9GC69_9FLAO</name>
<dbReference type="Pfam" id="PF03160">
    <property type="entry name" value="Calx-beta"/>
    <property type="match status" value="2"/>
</dbReference>
<feature type="domain" description="F5/8 type C" evidence="6">
    <location>
        <begin position="658"/>
        <end position="807"/>
    </location>
</feature>
<keyword evidence="3" id="KW-0106">Calcium</keyword>
<dbReference type="Gene3D" id="3.40.50.10320">
    <property type="entry name" value="LmbE-like"/>
    <property type="match status" value="1"/>
</dbReference>
<dbReference type="SMART" id="SM00237">
    <property type="entry name" value="Calx_beta"/>
    <property type="match status" value="2"/>
</dbReference>
<reference evidence="8" key="1">
    <citation type="journal article" date="2019" name="Int. J. Syst. Evol. Microbiol.">
        <title>The Global Catalogue of Microorganisms (GCM) 10K type strain sequencing project: providing services to taxonomists for standard genome sequencing and annotation.</title>
        <authorList>
            <consortium name="The Broad Institute Genomics Platform"/>
            <consortium name="The Broad Institute Genome Sequencing Center for Infectious Disease"/>
            <person name="Wu L."/>
            <person name="Ma J."/>
        </authorList>
    </citation>
    <scope>NUCLEOTIDE SEQUENCE [LARGE SCALE GENOMIC DNA]</scope>
    <source>
        <strain evidence="8">JCM 18285</strain>
    </source>
</reference>
<evidence type="ECO:0000259" key="6">
    <source>
        <dbReference type="PROSITE" id="PS50022"/>
    </source>
</evidence>
<dbReference type="Pfam" id="PF22633">
    <property type="entry name" value="F5_F8_type_C_2"/>
    <property type="match status" value="2"/>
</dbReference>
<evidence type="ECO:0000313" key="7">
    <source>
        <dbReference type="EMBL" id="GAA4937564.1"/>
    </source>
</evidence>
<proteinExistence type="predicted"/>
<feature type="signal peptide" evidence="5">
    <location>
        <begin position="1"/>
        <end position="22"/>
    </location>
</feature>
<dbReference type="Gene3D" id="2.60.120.260">
    <property type="entry name" value="Galactose-binding domain-like"/>
    <property type="match status" value="2"/>
</dbReference>
<dbReference type="InterPro" id="IPR051171">
    <property type="entry name" value="CaCA"/>
</dbReference>
<evidence type="ECO:0000256" key="4">
    <source>
        <dbReference type="ARBA" id="ARBA00023065"/>
    </source>
</evidence>
<comment type="caution">
    <text evidence="7">The sequence shown here is derived from an EMBL/GenBank/DDBJ whole genome shotgun (WGS) entry which is preliminary data.</text>
</comment>
<dbReference type="InterPro" id="IPR038081">
    <property type="entry name" value="CalX-like_sf"/>
</dbReference>
<dbReference type="Pfam" id="PF18962">
    <property type="entry name" value="Por_Secre_tail"/>
    <property type="match status" value="1"/>
</dbReference>
<keyword evidence="8" id="KW-1185">Reference proteome</keyword>
<dbReference type="SUPFAM" id="SSF141072">
    <property type="entry name" value="CalX-like"/>
    <property type="match status" value="2"/>
</dbReference>
<sequence>MKKALNIIVGLLFFSYSFNLLAQNDTSFYLSPHPDDWQLFMNPNAYQSVKNTNEKVVFIHTTAGDAGSGTGNNNYFLAREQGSLRALRFMSNTFTSGAGLGTNMNETTVTINGHSILKYTYRNIVAYFLRLPDGNPDGSGFALHNFKSLQKLYNGTVSNISAVDNSTTYNSLSDLEYTLKSIIELESSNLNSVVFNLADDDDTINPDDHSDHVYSSKIMQDVADDIGNITLNLYVDYDSGTRAQNVFNDNYLVSAGTWGVTTSGLSDNFHNSTWNNSHNVWIGKQYFRTLGTSTIAFTNTEVIVDENIPVGFARFSVTLTGDISEKVTVDYTTVGGTALSPGDYSTTSGTITFTPTNKSFDIDVPITNDATIETQEAYTVVLSNILSNLELVGFVNGVSSITANGIINDDDSNTSNIALNKPTTASSYEDDRVSSLAVDDDFSLSSWWGAHPYEQWWQVDLLDIYDIGEIIVTNYYDGTRFYQYDIEASLDGINWTEIVDFNDNTTPASNQGNTFNITNTSARYLRVNMNFNSANVGVHIVEFEAYGELKDSGIISFTNTEVITDENTLNGFATFNVTLSGNISENVTIDYTTADGTALNPGDYSTTSGTITFTSTNKSFDIDVPITDDTVTESQESYTLVLSNIVSNLEVEFVNGESTITANGMINDDDSNTSNIALNKPTTASSYEDDRVSSLAVDDDFSLSSWWGAHPYAQWWQVDLLDVYDIGEIIVTNYYDGTRFYQYDIEASIDGINWISIADFNDNTSPATNQGNTFNFTNTSARYLRVNMNFNSANVGVHIVEFEVYGGIFVASKSSTSKTAVLNSINSNQAENLERQSEFQVYPNPVNKGDNIFLELDDVIKGTVLLEVFDIKGASVLRKEIEQNNSKNSIRLNTSTFISGWNIVSLTTNGKTISKKLFIK</sequence>
<dbReference type="PANTHER" id="PTHR11878:SF65">
    <property type="entry name" value="NA_CA-EXCHANGE PROTEIN, ISOFORM G"/>
    <property type="match status" value="1"/>
</dbReference>
<dbReference type="InterPro" id="IPR008979">
    <property type="entry name" value="Galactose-bd-like_sf"/>
</dbReference>
<accession>A0ABP9GC69</accession>
<dbReference type="Gene3D" id="2.60.40.2030">
    <property type="match status" value="2"/>
</dbReference>
<dbReference type="PROSITE" id="PS50022">
    <property type="entry name" value="FA58C_3"/>
    <property type="match status" value="2"/>
</dbReference>
<dbReference type="SUPFAM" id="SSF49785">
    <property type="entry name" value="Galactose-binding domain-like"/>
    <property type="match status" value="2"/>
</dbReference>
<feature type="domain" description="F5/8 type C" evidence="6">
    <location>
        <begin position="399"/>
        <end position="548"/>
    </location>
</feature>
<dbReference type="NCBIfam" id="TIGR04183">
    <property type="entry name" value="Por_Secre_tail"/>
    <property type="match status" value="1"/>
</dbReference>
<dbReference type="InterPro" id="IPR003644">
    <property type="entry name" value="Calx_beta"/>
</dbReference>
<protein>
    <recommendedName>
        <fullName evidence="6">F5/8 type C domain-containing protein</fullName>
    </recommendedName>
</protein>
<gene>
    <name evidence="7" type="ORF">GCM10023314_07660</name>
</gene>
<dbReference type="RefSeq" id="WP_345190282.1">
    <property type="nucleotide sequence ID" value="NZ_BAABJJ010000010.1"/>
</dbReference>
<feature type="chain" id="PRO_5046106847" description="F5/8 type C domain-containing protein" evidence="5">
    <location>
        <begin position="23"/>
        <end position="920"/>
    </location>
</feature>
<evidence type="ECO:0000313" key="8">
    <source>
        <dbReference type="Proteomes" id="UP001501302"/>
    </source>
</evidence>
<evidence type="ECO:0000256" key="2">
    <source>
        <dbReference type="ARBA" id="ARBA00022737"/>
    </source>
</evidence>